<dbReference type="Pfam" id="PF01979">
    <property type="entry name" value="Amidohydro_1"/>
    <property type="match status" value="1"/>
</dbReference>
<evidence type="ECO:0000259" key="1">
    <source>
        <dbReference type="Pfam" id="PF01979"/>
    </source>
</evidence>
<dbReference type="RefSeq" id="WP_090329968.1">
    <property type="nucleotide sequence ID" value="NZ_FNSL01000001.1"/>
</dbReference>
<dbReference type="InterPro" id="IPR032466">
    <property type="entry name" value="Metal_Hydrolase"/>
</dbReference>
<dbReference type="GO" id="GO:0006145">
    <property type="term" value="P:purine nucleobase catabolic process"/>
    <property type="evidence" value="ECO:0007669"/>
    <property type="project" value="TreeGrafter"/>
</dbReference>
<gene>
    <name evidence="2" type="ORF">SAMN05216452_2219</name>
</gene>
<dbReference type="GO" id="GO:0005737">
    <property type="term" value="C:cytoplasm"/>
    <property type="evidence" value="ECO:0007669"/>
    <property type="project" value="TreeGrafter"/>
</dbReference>
<dbReference type="SUPFAM" id="SSF51338">
    <property type="entry name" value="Composite domain of metallo-dependent hydrolases"/>
    <property type="match status" value="1"/>
</dbReference>
<dbReference type="Gene3D" id="3.20.20.140">
    <property type="entry name" value="Metal-dependent hydrolases"/>
    <property type="match status" value="1"/>
</dbReference>
<dbReference type="InterPro" id="IPR050138">
    <property type="entry name" value="DHOase/Allantoinase_Hydrolase"/>
</dbReference>
<feature type="domain" description="Amidohydrolase-related" evidence="1">
    <location>
        <begin position="50"/>
        <end position="399"/>
    </location>
</feature>
<dbReference type="EMBL" id="FNSL01000001">
    <property type="protein sequence ID" value="SEB57362.1"/>
    <property type="molecule type" value="Genomic_DNA"/>
</dbReference>
<accession>A0A1H4KHG9</accession>
<dbReference type="Gene3D" id="2.30.40.10">
    <property type="entry name" value="Urease, subunit C, domain 1"/>
    <property type="match status" value="1"/>
</dbReference>
<dbReference type="Proteomes" id="UP000199064">
    <property type="component" value="Unassembled WGS sequence"/>
</dbReference>
<dbReference type="AlphaFoldDB" id="A0A1H4KHG9"/>
<keyword evidence="3" id="KW-1185">Reference proteome</keyword>
<evidence type="ECO:0000313" key="3">
    <source>
        <dbReference type="Proteomes" id="UP000199064"/>
    </source>
</evidence>
<dbReference type="PANTHER" id="PTHR43668">
    <property type="entry name" value="ALLANTOINASE"/>
    <property type="match status" value="1"/>
</dbReference>
<dbReference type="InterPro" id="IPR011059">
    <property type="entry name" value="Metal-dep_hydrolase_composite"/>
</dbReference>
<organism evidence="2 3">
    <name type="scientific">Nitratireductor aquibiodomus</name>
    <dbReference type="NCBI Taxonomy" id="204799"/>
    <lineage>
        <taxon>Bacteria</taxon>
        <taxon>Pseudomonadati</taxon>
        <taxon>Pseudomonadota</taxon>
        <taxon>Alphaproteobacteria</taxon>
        <taxon>Hyphomicrobiales</taxon>
        <taxon>Phyllobacteriaceae</taxon>
        <taxon>Nitratireductor</taxon>
    </lineage>
</organism>
<dbReference type="PANTHER" id="PTHR43668:SF2">
    <property type="entry name" value="ALLANTOINASE"/>
    <property type="match status" value="1"/>
</dbReference>
<dbReference type="SUPFAM" id="SSF51556">
    <property type="entry name" value="Metallo-dependent hydrolases"/>
    <property type="match status" value="1"/>
</dbReference>
<sequence>MFDLVVRADVVTPRAVLPGHYLSILDGRVVSITAEDPGIARERLNADGAYVFPGAVDAQVHSRSQKGSEGLANCTRAAAAGGVTTMVEMPYDEGLLVCSADAVRSKAGDVEREAHVDVALYGTVHPNDGVGKIAEQIEAGVCGFKFSTFGTDPVRFPRIPPWLMRDAFAAIAPSGLAAGVHNENHETVAHDLAQVKAAGLTDYTAHGKSHTDFAEALAMAEIYEIGAYTGCRAHVVHCSMGRGIEICESYRRQGFAASVEVCIHYLVFSEDEDVARVGGLAKINPPVRSSREREALWRHLAAGNIDLVSTDHVAWSLDRKNDPDMLKNASGGPSIEVMVPVLIKQCLARGVDLSMAARVLSANPASHFRLAPRKGALTPGADADFSIIDPSEARWSVENSQTVSDWSLYNGMTLPQVKATYLRGQKVWDGKQVVVDQGFGGFVKPFGRA</sequence>
<name>A0A1H4KHG9_9HYPH</name>
<evidence type="ECO:0000313" key="2">
    <source>
        <dbReference type="EMBL" id="SEB57362.1"/>
    </source>
</evidence>
<dbReference type="InterPro" id="IPR006680">
    <property type="entry name" value="Amidohydro-rel"/>
</dbReference>
<reference evidence="3" key="1">
    <citation type="submission" date="2016-10" db="EMBL/GenBank/DDBJ databases">
        <authorList>
            <person name="Varghese N."/>
            <person name="Submissions S."/>
        </authorList>
    </citation>
    <scope>NUCLEOTIDE SEQUENCE [LARGE SCALE GENOMIC DNA]</scope>
    <source>
        <strain evidence="3">ES.061</strain>
    </source>
</reference>
<proteinExistence type="predicted"/>
<protein>
    <submittedName>
        <fullName evidence="2">Allantoinase</fullName>
    </submittedName>
</protein>
<dbReference type="GO" id="GO:0004038">
    <property type="term" value="F:allantoinase activity"/>
    <property type="evidence" value="ECO:0007669"/>
    <property type="project" value="TreeGrafter"/>
</dbReference>